<evidence type="ECO:0000313" key="2">
    <source>
        <dbReference type="Proteomes" id="UP000813444"/>
    </source>
</evidence>
<dbReference type="Proteomes" id="UP000813444">
    <property type="component" value="Unassembled WGS sequence"/>
</dbReference>
<dbReference type="Gene3D" id="2.60.120.10">
    <property type="entry name" value="Jelly Rolls"/>
    <property type="match status" value="1"/>
</dbReference>
<dbReference type="InterPro" id="IPR011051">
    <property type="entry name" value="RmlC_Cupin_sf"/>
</dbReference>
<comment type="caution">
    <text evidence="1">The sequence shown here is derived from an EMBL/GenBank/DDBJ whole genome shotgun (WGS) entry which is preliminary data.</text>
</comment>
<reference evidence="1" key="1">
    <citation type="journal article" date="2021" name="Nat. Commun.">
        <title>Genetic determinants of endophytism in the Arabidopsis root mycobiome.</title>
        <authorList>
            <person name="Mesny F."/>
            <person name="Miyauchi S."/>
            <person name="Thiergart T."/>
            <person name="Pickel B."/>
            <person name="Atanasova L."/>
            <person name="Karlsson M."/>
            <person name="Huettel B."/>
            <person name="Barry K.W."/>
            <person name="Haridas S."/>
            <person name="Chen C."/>
            <person name="Bauer D."/>
            <person name="Andreopoulos W."/>
            <person name="Pangilinan J."/>
            <person name="LaButti K."/>
            <person name="Riley R."/>
            <person name="Lipzen A."/>
            <person name="Clum A."/>
            <person name="Drula E."/>
            <person name="Henrissat B."/>
            <person name="Kohler A."/>
            <person name="Grigoriev I.V."/>
            <person name="Martin F.M."/>
            <person name="Hacquard S."/>
        </authorList>
    </citation>
    <scope>NUCLEOTIDE SEQUENCE</scope>
    <source>
        <strain evidence="1">MPI-CAGE-CH-0235</strain>
    </source>
</reference>
<dbReference type="SUPFAM" id="SSF51182">
    <property type="entry name" value="RmlC-like cupins"/>
    <property type="match status" value="1"/>
</dbReference>
<proteinExistence type="predicted"/>
<sequence>MAAAAVHPVGVHDNLNAAAEVVDRILKGLNAGIITSRDEGVISAKQELTNLVEPHFAGVTRWFVPVAPVLPLEWTGRFSAYTTYLASGAATAPRTLDTEQVGVLKIVVSGSIELQGSNQSLTQGDWVWLPAGGEYSFRAEEAGATLFTMMPCVSDTTDVSQEVGLPNKLVDGTFITSRDPSIKAMDVKLTHLDRHFETAQDGGVSHKAFPFAPRLFHAATKPNAEEGRFWAWLANIAPGTDVTPHFHESENLADVKLVVSGSIMANGRELTAGDWFWAPCEGAYSFTAGERGALIIGSWPHNVTRED</sequence>
<name>A0A8K0SFS2_9HYPO</name>
<dbReference type="AlphaFoldDB" id="A0A8K0SFS2"/>
<accession>A0A8K0SFS2</accession>
<dbReference type="OrthoDB" id="5287276at2759"/>
<dbReference type="InterPro" id="IPR014710">
    <property type="entry name" value="RmlC-like_jellyroll"/>
</dbReference>
<gene>
    <name evidence="1" type="ORF">B0I35DRAFT_414034</name>
</gene>
<keyword evidence="2" id="KW-1185">Reference proteome</keyword>
<dbReference type="EMBL" id="JAGPNK010000019">
    <property type="protein sequence ID" value="KAH7305249.1"/>
    <property type="molecule type" value="Genomic_DNA"/>
</dbReference>
<evidence type="ECO:0000313" key="1">
    <source>
        <dbReference type="EMBL" id="KAH7305249.1"/>
    </source>
</evidence>
<organism evidence="1 2">
    <name type="scientific">Stachybotrys elegans</name>
    <dbReference type="NCBI Taxonomy" id="80388"/>
    <lineage>
        <taxon>Eukaryota</taxon>
        <taxon>Fungi</taxon>
        <taxon>Dikarya</taxon>
        <taxon>Ascomycota</taxon>
        <taxon>Pezizomycotina</taxon>
        <taxon>Sordariomycetes</taxon>
        <taxon>Hypocreomycetidae</taxon>
        <taxon>Hypocreales</taxon>
        <taxon>Stachybotryaceae</taxon>
        <taxon>Stachybotrys</taxon>
    </lineage>
</organism>
<protein>
    <submittedName>
        <fullName evidence="1">Uncharacterized protein</fullName>
    </submittedName>
</protein>